<name>A0A5C5CU95_9HYPH</name>
<feature type="transmembrane region" description="Helical" evidence="1">
    <location>
        <begin position="39"/>
        <end position="58"/>
    </location>
</feature>
<evidence type="ECO:0000313" key="3">
    <source>
        <dbReference type="EMBL" id="TNV14306.1"/>
    </source>
</evidence>
<dbReference type="EMBL" id="VEWK01000002">
    <property type="protein sequence ID" value="TNV14306.1"/>
    <property type="molecule type" value="Genomic_DNA"/>
</dbReference>
<keyword evidence="1" id="KW-0812">Transmembrane</keyword>
<evidence type="ECO:0000256" key="1">
    <source>
        <dbReference type="SAM" id="Phobius"/>
    </source>
</evidence>
<reference evidence="3" key="2">
    <citation type="submission" date="2019-06" db="EMBL/GenBank/DDBJ databases">
        <authorList>
            <person name="Hu M."/>
        </authorList>
    </citation>
    <scope>NUCLEOTIDE SEQUENCE</scope>
    <source>
        <strain evidence="3">08RB2639</strain>
    </source>
</reference>
<dbReference type="Proteomes" id="UP000553980">
    <property type="component" value="Unassembled WGS sequence"/>
</dbReference>
<evidence type="ECO:0000313" key="5">
    <source>
        <dbReference type="Proteomes" id="UP000553980"/>
    </source>
</evidence>
<organism evidence="3 4">
    <name type="scientific">Brucella pecoris</name>
    <dbReference type="NCBI Taxonomy" id="867683"/>
    <lineage>
        <taxon>Bacteria</taxon>
        <taxon>Pseudomonadati</taxon>
        <taxon>Pseudomonadota</taxon>
        <taxon>Alphaproteobacteria</taxon>
        <taxon>Hyphomicrobiales</taxon>
        <taxon>Brucellaceae</taxon>
        <taxon>Brucella/Ochrobactrum group</taxon>
        <taxon>Brucella</taxon>
    </lineage>
</organism>
<dbReference type="EMBL" id="JACIEX010000002">
    <property type="protein sequence ID" value="MBB4092468.1"/>
    <property type="molecule type" value="Genomic_DNA"/>
</dbReference>
<dbReference type="Proteomes" id="UP000313390">
    <property type="component" value="Unassembled WGS sequence"/>
</dbReference>
<accession>A0A5C5CU95</accession>
<gene>
    <name evidence="3" type="ORF">FIB18_03450</name>
    <name evidence="2" type="ORF">GGQ79_000953</name>
</gene>
<keyword evidence="5" id="KW-1185">Reference proteome</keyword>
<evidence type="ECO:0000313" key="4">
    <source>
        <dbReference type="Proteomes" id="UP000313390"/>
    </source>
</evidence>
<reference evidence="3 4" key="1">
    <citation type="journal article" date="2011" name="Int. J. Syst. Evol. Microbiol.">
        <title>Ochrobactrum pecoris sp. nov., isolated from farm animals.</title>
        <authorList>
            <person name="Kampfer P."/>
            <person name="Huber B."/>
            <person name="Busse H.J."/>
            <person name="Scholz H.C."/>
            <person name="Tomaso H."/>
            <person name="Hotzel H."/>
            <person name="Melzer F."/>
        </authorList>
    </citation>
    <scope>NUCLEOTIDE SEQUENCE [LARGE SCALE GENOMIC DNA]</scope>
    <source>
        <strain evidence="3 4">08RB2639</strain>
    </source>
</reference>
<dbReference type="RefSeq" id="WP_140019454.1">
    <property type="nucleotide sequence ID" value="NZ_JACIEX010000002.1"/>
</dbReference>
<reference evidence="2 5" key="3">
    <citation type="submission" date="2020-08" db="EMBL/GenBank/DDBJ databases">
        <title>Genomic Encyclopedia of Type Strains, Phase IV (KMG-IV): sequencing the most valuable type-strain genomes for metagenomic binning, comparative biology and taxonomic classification.</title>
        <authorList>
            <person name="Goeker M."/>
        </authorList>
    </citation>
    <scope>NUCLEOTIDE SEQUENCE [LARGE SCALE GENOMIC DNA]</scope>
    <source>
        <strain evidence="2 5">DSM 23868</strain>
    </source>
</reference>
<dbReference type="OrthoDB" id="7280567at2"/>
<keyword evidence="1" id="KW-0472">Membrane</keyword>
<keyword evidence="1" id="KW-1133">Transmembrane helix</keyword>
<comment type="caution">
    <text evidence="3">The sequence shown here is derived from an EMBL/GenBank/DDBJ whole genome shotgun (WGS) entry which is preliminary data.</text>
</comment>
<dbReference type="AlphaFoldDB" id="A0A5C5CU95"/>
<sequence length="372" mass="42084">MRAIRAVTDYLNSFLRSDDQYQAATSPSQNQRWNTFSRWTVIGAFGSVALLFLAVFILNPFGNFPITPLSQVFADHNQRYTYPSIARSGRHQSAIFGTSSSRLLTPQDLENEFGGKFANLSMDASTAWEQTQLARLFLRQVEKPETVILSLDWMVWCNQAADEQRVTFRLFPKTFYDENPINDFADILNLELWDALRKSVKVATGSRQPYQDADGFGDFTPGEDNYDAERAYAHIHEKPIPQPDLTPLTPEELANLKFPALDWLAVTLSEIPDDTKTLIVRMPVNVTALAVPGTRNEQAEKECFRRTKELAGARGIPIFDMAFASPFTTNDLNYWDPMHYRLPLGAQIVRAIGRAYRDGQSTDILQVTAAQK</sequence>
<evidence type="ECO:0000313" key="2">
    <source>
        <dbReference type="EMBL" id="MBB4092468.1"/>
    </source>
</evidence>
<protein>
    <submittedName>
        <fullName evidence="3">Uncharacterized protein</fullName>
    </submittedName>
</protein>
<proteinExistence type="predicted"/>